<evidence type="ECO:0008006" key="6">
    <source>
        <dbReference type="Google" id="ProtNLM"/>
    </source>
</evidence>
<evidence type="ECO:0000256" key="2">
    <source>
        <dbReference type="SAM" id="MobiDB-lite"/>
    </source>
</evidence>
<keyword evidence="1" id="KW-0175">Coiled coil</keyword>
<evidence type="ECO:0000256" key="1">
    <source>
        <dbReference type="SAM" id="Coils"/>
    </source>
</evidence>
<feature type="region of interest" description="Disordered" evidence="2">
    <location>
        <begin position="1"/>
        <end position="52"/>
    </location>
</feature>
<dbReference type="Proteomes" id="UP001060012">
    <property type="component" value="Chromosome"/>
</dbReference>
<gene>
    <name evidence="4" type="ORF">NJU99_12145</name>
</gene>
<keyword evidence="5" id="KW-1185">Reference proteome</keyword>
<name>A0ABY5E337_9BACT</name>
<evidence type="ECO:0000256" key="3">
    <source>
        <dbReference type="SAM" id="Phobius"/>
    </source>
</evidence>
<evidence type="ECO:0000313" key="5">
    <source>
        <dbReference type="Proteomes" id="UP001060012"/>
    </source>
</evidence>
<evidence type="ECO:0000313" key="4">
    <source>
        <dbReference type="EMBL" id="UTJ05994.1"/>
    </source>
</evidence>
<organism evidence="4 5">
    <name type="scientific">Arcobacter roscoffensis</name>
    <dbReference type="NCBI Taxonomy" id="2961520"/>
    <lineage>
        <taxon>Bacteria</taxon>
        <taxon>Pseudomonadati</taxon>
        <taxon>Campylobacterota</taxon>
        <taxon>Epsilonproteobacteria</taxon>
        <taxon>Campylobacterales</taxon>
        <taxon>Arcobacteraceae</taxon>
        <taxon>Arcobacter</taxon>
    </lineage>
</organism>
<feature type="compositionally biased region" description="Basic and acidic residues" evidence="2">
    <location>
        <begin position="38"/>
        <end position="52"/>
    </location>
</feature>
<dbReference type="RefSeq" id="WP_254576175.1">
    <property type="nucleotide sequence ID" value="NZ_CP100595.1"/>
</dbReference>
<keyword evidence="3" id="KW-1133">Transmembrane helix</keyword>
<keyword evidence="3" id="KW-0812">Transmembrane</keyword>
<feature type="transmembrane region" description="Helical" evidence="3">
    <location>
        <begin position="62"/>
        <end position="86"/>
    </location>
</feature>
<accession>A0ABY5E337</accession>
<protein>
    <recommendedName>
        <fullName evidence="6">SPOR domain-containing protein</fullName>
    </recommendedName>
</protein>
<feature type="compositionally biased region" description="Basic residues" evidence="2">
    <location>
        <begin position="1"/>
        <end position="15"/>
    </location>
</feature>
<dbReference type="EMBL" id="CP100595">
    <property type="protein sequence ID" value="UTJ05994.1"/>
    <property type="molecule type" value="Genomic_DNA"/>
</dbReference>
<reference evidence="4" key="1">
    <citation type="submission" date="2022-07" db="EMBL/GenBank/DDBJ databases">
        <title>Arcobacter roscoffensis sp. nov., a marine bacterium isolated from coastal seawater collected from Roscoff, France.</title>
        <authorList>
            <person name="Pascual J."/>
            <person name="Lepeaux C."/>
            <person name="Methner A."/>
            <person name="Overmann J."/>
        </authorList>
    </citation>
    <scope>NUCLEOTIDE SEQUENCE</scope>
    <source>
        <strain evidence="4">ARW1-2F2</strain>
    </source>
</reference>
<proteinExistence type="predicted"/>
<keyword evidence="3" id="KW-0472">Membrane</keyword>
<feature type="coiled-coil region" evidence="1">
    <location>
        <begin position="137"/>
        <end position="222"/>
    </location>
</feature>
<sequence>MTNGRRTKRRRVRINARRDRLFGDNNATQDDDNSSNESNKEESSDEEPSFKKKKDDNKIKKILFGVIGFLVLVLIIGLILFLMGFFDPEEIKEEMPAKTSTQKQIVQPQNEYKFSLKDVNTDNLNKELSRLTNKDILAKKEQDKIEQQKQMLEKEKEEYKEKLSQQEEELTKEKELLQAKKEKLETQKNELELLKEQAKSLKEEMLREKEILEVEREKLILAQMEIENTIKHEENKKEQEMSKQTPSKEIITTSDEQMYTNTNESIDTKFVNLINVAKIKGELFKEYLDKVLAIHNDVLLCRDDFNNIEVYFGPFDNNNQRSEVFNKLNNSDFSNAYEVELTREEFDKRCNY</sequence>